<keyword evidence="11" id="KW-1185">Reference proteome</keyword>
<dbReference type="PROSITE" id="PS50162">
    <property type="entry name" value="RECA_2"/>
    <property type="match status" value="1"/>
</dbReference>
<evidence type="ECO:0000313" key="11">
    <source>
        <dbReference type="Proteomes" id="UP000078237"/>
    </source>
</evidence>
<accession>A0A175VPG4</accession>
<keyword evidence="6" id="KW-0539">Nucleus</keyword>
<comment type="subcellular location">
    <subcellularLocation>
        <location evidence="1">Nucleus</location>
    </subcellularLocation>
</comment>
<dbReference type="EMBL" id="LCTW02000524">
    <property type="protein sequence ID" value="KXX73162.1"/>
    <property type="molecule type" value="Genomic_DNA"/>
</dbReference>
<dbReference type="SUPFAM" id="SSF52540">
    <property type="entry name" value="P-loop containing nucleoside triphosphate hydrolases"/>
    <property type="match status" value="1"/>
</dbReference>
<dbReference type="Gene3D" id="3.40.50.300">
    <property type="entry name" value="P-loop containing nucleotide triphosphate hydrolases"/>
    <property type="match status" value="1"/>
</dbReference>
<feature type="region of interest" description="Disordered" evidence="8">
    <location>
        <begin position="362"/>
        <end position="443"/>
    </location>
</feature>
<keyword evidence="2" id="KW-0547">Nucleotide-binding</keyword>
<gene>
    <name evidence="10" type="ORF">MMYC01_210606</name>
</gene>
<keyword evidence="4" id="KW-0067">ATP-binding</keyword>
<evidence type="ECO:0000256" key="5">
    <source>
        <dbReference type="ARBA" id="ARBA00023204"/>
    </source>
</evidence>
<dbReference type="Pfam" id="PF08423">
    <property type="entry name" value="Rad51"/>
    <property type="match status" value="1"/>
</dbReference>
<dbReference type="GO" id="GO:0140664">
    <property type="term" value="F:ATP-dependent DNA damage sensor activity"/>
    <property type="evidence" value="ECO:0007669"/>
    <property type="project" value="InterPro"/>
</dbReference>
<reference evidence="10 11" key="1">
    <citation type="journal article" date="2016" name="Genome Announc.">
        <title>Genome Sequence of Madurella mycetomatis mm55, Isolated from a Human Mycetoma Case in Sudan.</title>
        <authorList>
            <person name="Smit S."/>
            <person name="Derks M.F."/>
            <person name="Bervoets S."/>
            <person name="Fahal A."/>
            <person name="van Leeuwen W."/>
            <person name="van Belkum A."/>
            <person name="van de Sande W.W."/>
        </authorList>
    </citation>
    <scope>NUCLEOTIDE SEQUENCE [LARGE SCALE GENOMIC DNA]</scope>
    <source>
        <strain evidence="11">mm55</strain>
    </source>
</reference>
<name>A0A175VPG4_9PEZI</name>
<dbReference type="PANTHER" id="PTHR46239">
    <property type="entry name" value="DNA REPAIR PROTEIN RAD51 HOMOLOG 3 RAD51C"/>
    <property type="match status" value="1"/>
</dbReference>
<dbReference type="InterPro" id="IPR027417">
    <property type="entry name" value="P-loop_NTPase"/>
</dbReference>
<evidence type="ECO:0000256" key="7">
    <source>
        <dbReference type="ARBA" id="ARBA00040674"/>
    </source>
</evidence>
<dbReference type="VEuPathDB" id="FungiDB:MMYC01_210606"/>
<feature type="compositionally biased region" description="Acidic residues" evidence="8">
    <location>
        <begin position="362"/>
        <end position="382"/>
    </location>
</feature>
<keyword evidence="5" id="KW-0234">DNA repair</keyword>
<dbReference type="InterPro" id="IPR013632">
    <property type="entry name" value="Rad51_C"/>
</dbReference>
<feature type="compositionally biased region" description="Acidic residues" evidence="8">
    <location>
        <begin position="404"/>
        <end position="422"/>
    </location>
</feature>
<feature type="compositionally biased region" description="Basic and acidic residues" evidence="8">
    <location>
        <begin position="425"/>
        <end position="443"/>
    </location>
</feature>
<dbReference type="GO" id="GO:0005657">
    <property type="term" value="C:replication fork"/>
    <property type="evidence" value="ECO:0007669"/>
    <property type="project" value="TreeGrafter"/>
</dbReference>
<evidence type="ECO:0000313" key="10">
    <source>
        <dbReference type="EMBL" id="KXX73162.1"/>
    </source>
</evidence>
<evidence type="ECO:0000256" key="1">
    <source>
        <dbReference type="ARBA" id="ARBA00004123"/>
    </source>
</evidence>
<evidence type="ECO:0000256" key="8">
    <source>
        <dbReference type="SAM" id="MobiDB-lite"/>
    </source>
</evidence>
<comment type="caution">
    <text evidence="10">The sequence shown here is derived from an EMBL/GenBank/DDBJ whole genome shotgun (WGS) entry which is preliminary data.</text>
</comment>
<dbReference type="Proteomes" id="UP000078237">
    <property type="component" value="Unassembled WGS sequence"/>
</dbReference>
<dbReference type="InterPro" id="IPR052093">
    <property type="entry name" value="HR_Repair_Mediator"/>
</dbReference>
<dbReference type="GO" id="GO:0008821">
    <property type="term" value="F:crossover junction DNA endonuclease activity"/>
    <property type="evidence" value="ECO:0007669"/>
    <property type="project" value="TreeGrafter"/>
</dbReference>
<dbReference type="AlphaFoldDB" id="A0A175VPG4"/>
<evidence type="ECO:0000256" key="6">
    <source>
        <dbReference type="ARBA" id="ARBA00023242"/>
    </source>
</evidence>
<dbReference type="CDD" id="cd01393">
    <property type="entry name" value="RecA-like"/>
    <property type="match status" value="1"/>
</dbReference>
<dbReference type="PANTHER" id="PTHR46239:SF1">
    <property type="entry name" value="DNA REPAIR PROTEIN RAD51 HOMOLOG 3"/>
    <property type="match status" value="1"/>
</dbReference>
<evidence type="ECO:0000256" key="3">
    <source>
        <dbReference type="ARBA" id="ARBA00022763"/>
    </source>
</evidence>
<dbReference type="GO" id="GO:0033065">
    <property type="term" value="C:Rad51C-XRCC3 complex"/>
    <property type="evidence" value="ECO:0007669"/>
    <property type="project" value="TreeGrafter"/>
</dbReference>
<evidence type="ECO:0000259" key="9">
    <source>
        <dbReference type="PROSITE" id="PS50162"/>
    </source>
</evidence>
<evidence type="ECO:0000256" key="2">
    <source>
        <dbReference type="ARBA" id="ARBA00022741"/>
    </source>
</evidence>
<dbReference type="GO" id="GO:0005524">
    <property type="term" value="F:ATP binding"/>
    <property type="evidence" value="ECO:0007669"/>
    <property type="project" value="UniProtKB-KW"/>
</dbReference>
<dbReference type="GO" id="GO:0007131">
    <property type="term" value="P:reciprocal meiotic recombination"/>
    <property type="evidence" value="ECO:0007669"/>
    <property type="project" value="TreeGrafter"/>
</dbReference>
<dbReference type="GO" id="GO:0000400">
    <property type="term" value="F:four-way junction DNA binding"/>
    <property type="evidence" value="ECO:0007669"/>
    <property type="project" value="TreeGrafter"/>
</dbReference>
<feature type="domain" description="RecA family profile 1" evidence="9">
    <location>
        <begin position="58"/>
        <end position="260"/>
    </location>
</feature>
<dbReference type="GO" id="GO:0033063">
    <property type="term" value="C:Rad51B-Rad51C-Rad51D-XRCC2 complex"/>
    <property type="evidence" value="ECO:0007669"/>
    <property type="project" value="TreeGrafter"/>
</dbReference>
<dbReference type="InterPro" id="IPR020588">
    <property type="entry name" value="RecA_ATP-bd"/>
</dbReference>
<sequence length="443" mass="47277">MDYHAIHGHDVSSFDLSATRGFGSFASQVRLGREPADNSDRLPTVSAAKALQDLERDEGTHISTGLSVLDASLTLELDGAHHGGIQKGHVTEVWGPPGAGKTAFGCLAEGKGVVWVGPFIRSRHGSNTASRLHPHPDGFHRVPIERLRTVAGAGKKAGPDQLDAFAHYTCPSLPHLIALLCRPTAACIPQKVSLVVVDSLSALVNHAFPKLPETRATADAKGVRGPSLAARRIQVLQYIASSLQKLAATRDVAVVVLTQCATKMQAERGATLIPAINANVWEQGVSTRLVLFRDWLQDGVEARGLHFVGIQKLNGKCMSVVVDKICAFAVEAGGLVSVDYDNTEPVRPLSSTAAQKRKLADTDFEIADSDDEDYGWDDDEDVIPPMPSQWQGSEDLLLTRQPESEEEGAIDDTDAAGTDDGEGQASDHETRAAAVDGPDRATS</sequence>
<organism evidence="10 11">
    <name type="scientific">Madurella mycetomatis</name>
    <dbReference type="NCBI Taxonomy" id="100816"/>
    <lineage>
        <taxon>Eukaryota</taxon>
        <taxon>Fungi</taxon>
        <taxon>Dikarya</taxon>
        <taxon>Ascomycota</taxon>
        <taxon>Pezizomycotina</taxon>
        <taxon>Sordariomycetes</taxon>
        <taxon>Sordariomycetidae</taxon>
        <taxon>Sordariales</taxon>
        <taxon>Sordariales incertae sedis</taxon>
        <taxon>Madurella</taxon>
    </lineage>
</organism>
<proteinExistence type="predicted"/>
<protein>
    <recommendedName>
        <fullName evidence="7">DNA repair protein RAD51 homolog 3</fullName>
    </recommendedName>
</protein>
<dbReference type="OrthoDB" id="5957327at2759"/>
<evidence type="ECO:0000256" key="4">
    <source>
        <dbReference type="ARBA" id="ARBA00022840"/>
    </source>
</evidence>
<dbReference type="STRING" id="100816.A0A175VPG4"/>
<dbReference type="GO" id="GO:0000707">
    <property type="term" value="P:meiotic DNA recombinase assembly"/>
    <property type="evidence" value="ECO:0007669"/>
    <property type="project" value="TreeGrafter"/>
</dbReference>
<keyword evidence="3" id="KW-0227">DNA damage</keyword>